<protein>
    <recommendedName>
        <fullName evidence="1">Band 7 domain-containing protein</fullName>
    </recommendedName>
</protein>
<evidence type="ECO:0000259" key="1">
    <source>
        <dbReference type="Pfam" id="PF01145"/>
    </source>
</evidence>
<evidence type="ECO:0000313" key="2">
    <source>
        <dbReference type="EMBL" id="BBH52515.1"/>
    </source>
</evidence>
<dbReference type="Proteomes" id="UP000291236">
    <property type="component" value="Chromosome"/>
</dbReference>
<organism evidence="2 3">
    <name type="scientific">Fluviispira sanaruensis</name>
    <dbReference type="NCBI Taxonomy" id="2493639"/>
    <lineage>
        <taxon>Bacteria</taxon>
        <taxon>Pseudomonadati</taxon>
        <taxon>Bdellovibrionota</taxon>
        <taxon>Oligoflexia</taxon>
        <taxon>Silvanigrellales</taxon>
        <taxon>Silvanigrellaceae</taxon>
        <taxon>Fluviispira</taxon>
    </lineage>
</organism>
<sequence length="112" mass="12875">MKRVIFILMLLFLTVCNQNEPEERSIEVRFEKPNTTVYKEGLFFYNPVTVKILKLSVANHSLEQVISVYSSDLQPVSSKIRIQYNIPEKSVGDILVKFNGNVVDNFVLPKIV</sequence>
<proteinExistence type="predicted"/>
<dbReference type="Pfam" id="PF01145">
    <property type="entry name" value="Band_7"/>
    <property type="match status" value="1"/>
</dbReference>
<dbReference type="InterPro" id="IPR001107">
    <property type="entry name" value="Band_7"/>
</dbReference>
<dbReference type="EMBL" id="AP019368">
    <property type="protein sequence ID" value="BBH52515.1"/>
    <property type="molecule type" value="Genomic_DNA"/>
</dbReference>
<dbReference type="AlphaFoldDB" id="A0A4P2VT51"/>
<accession>A0A4P2VT51</accession>
<dbReference type="RefSeq" id="WP_130607090.1">
    <property type="nucleotide sequence ID" value="NZ_AP019368.1"/>
</dbReference>
<feature type="domain" description="Band 7" evidence="1">
    <location>
        <begin position="21"/>
        <end position="107"/>
    </location>
</feature>
<name>A0A4P2VT51_FLUSA</name>
<evidence type="ECO:0000313" key="3">
    <source>
        <dbReference type="Proteomes" id="UP000291236"/>
    </source>
</evidence>
<keyword evidence="3" id="KW-1185">Reference proteome</keyword>
<gene>
    <name evidence="2" type="ORF">JCM31447_09560</name>
</gene>
<reference evidence="2 3" key="1">
    <citation type="submission" date="2018-12" db="EMBL/GenBank/DDBJ databases">
        <title>Rubrispira sanarue gen. nov., sp., nov., a member of the order Silvanigrellales, isolated from a brackish lake in Hamamatsu Japan.</title>
        <authorList>
            <person name="Maejima Y."/>
            <person name="Iino T."/>
            <person name="Muraguchi Y."/>
            <person name="Fukuda K."/>
            <person name="Nojiri H."/>
            <person name="Ohkuma M."/>
            <person name="Moriuchi R."/>
            <person name="Dohra H."/>
            <person name="Kimbara K."/>
            <person name="Shintani M."/>
        </authorList>
    </citation>
    <scope>NUCLEOTIDE SEQUENCE [LARGE SCALE GENOMIC DNA]</scope>
    <source>
        <strain evidence="2 3">RF1110005</strain>
    </source>
</reference>
<dbReference type="OrthoDB" id="9779595at2"/>
<dbReference type="KEGG" id="sbf:JCM31447_09560"/>